<gene>
    <name evidence="1" type="ORF">PQR57_28005</name>
</gene>
<proteinExistence type="predicted"/>
<evidence type="ECO:0000313" key="1">
    <source>
        <dbReference type="EMBL" id="MFM0004855.1"/>
    </source>
</evidence>
<dbReference type="EMBL" id="JAQQEZ010000024">
    <property type="protein sequence ID" value="MFM0004855.1"/>
    <property type="molecule type" value="Genomic_DNA"/>
</dbReference>
<organism evidence="1 2">
    <name type="scientific">Paraburkholderia dipogonis</name>
    <dbReference type="NCBI Taxonomy" id="1211383"/>
    <lineage>
        <taxon>Bacteria</taxon>
        <taxon>Pseudomonadati</taxon>
        <taxon>Pseudomonadota</taxon>
        <taxon>Betaproteobacteria</taxon>
        <taxon>Burkholderiales</taxon>
        <taxon>Burkholderiaceae</taxon>
        <taxon>Paraburkholderia</taxon>
    </lineage>
</organism>
<name>A0ABW9AWC0_9BURK</name>
<keyword evidence="2" id="KW-1185">Reference proteome</keyword>
<evidence type="ECO:0000313" key="2">
    <source>
        <dbReference type="Proteomes" id="UP001629230"/>
    </source>
</evidence>
<comment type="caution">
    <text evidence="1">The sequence shown here is derived from an EMBL/GenBank/DDBJ whole genome shotgun (WGS) entry which is preliminary data.</text>
</comment>
<protein>
    <submittedName>
        <fullName evidence="1">Uncharacterized protein</fullName>
    </submittedName>
</protein>
<dbReference type="Proteomes" id="UP001629230">
    <property type="component" value="Unassembled WGS sequence"/>
</dbReference>
<accession>A0ABW9AWC0</accession>
<sequence length="71" mass="8274">MVGPERQRLPRRGQTTLSERTARLNRFILATLFRHPFDYDGDLVDLIADIVHVEAGRRLLLIDNAVELFWV</sequence>
<dbReference type="RefSeq" id="WP_408179686.1">
    <property type="nucleotide sequence ID" value="NZ_JAQQEZ010000024.1"/>
</dbReference>
<reference evidence="1 2" key="1">
    <citation type="journal article" date="2024" name="Chem. Sci.">
        <title>Discovery of megapolipeptins by genome mining of a Burkholderiales bacteria collection.</title>
        <authorList>
            <person name="Paulo B.S."/>
            <person name="Recchia M.J.J."/>
            <person name="Lee S."/>
            <person name="Fergusson C.H."/>
            <person name="Romanowski S.B."/>
            <person name="Hernandez A."/>
            <person name="Krull N."/>
            <person name="Liu D.Y."/>
            <person name="Cavanagh H."/>
            <person name="Bos A."/>
            <person name="Gray C.A."/>
            <person name="Murphy B.T."/>
            <person name="Linington R.G."/>
            <person name="Eustaquio A.S."/>
        </authorList>
    </citation>
    <scope>NUCLEOTIDE SEQUENCE [LARGE SCALE GENOMIC DNA]</scope>
    <source>
        <strain evidence="1 2">RL17-350-BIC-A</strain>
    </source>
</reference>